<dbReference type="InterPro" id="IPR046450">
    <property type="entry name" value="PA_dom_sf"/>
</dbReference>
<evidence type="ECO:0000256" key="3">
    <source>
        <dbReference type="ARBA" id="ARBA00022801"/>
    </source>
</evidence>
<evidence type="ECO:0000256" key="7">
    <source>
        <dbReference type="SAM" id="MobiDB-lite"/>
    </source>
</evidence>
<reference evidence="13 14" key="1">
    <citation type="submission" date="2020-04" db="EMBL/GenBank/DDBJ databases">
        <title>Ferrimonas sp. S7 isolated from sea water.</title>
        <authorList>
            <person name="Bae S.S."/>
            <person name="Baek K."/>
        </authorList>
    </citation>
    <scope>NUCLEOTIDE SEQUENCE [LARGE SCALE GENOMIC DNA]</scope>
    <source>
        <strain evidence="13 14">S7</strain>
    </source>
</reference>
<feature type="domain" description="PA" evidence="10">
    <location>
        <begin position="434"/>
        <end position="511"/>
    </location>
</feature>
<evidence type="ECO:0000313" key="14">
    <source>
        <dbReference type="Proteomes" id="UP000501602"/>
    </source>
</evidence>
<feature type="compositionally biased region" description="Polar residues" evidence="7">
    <location>
        <begin position="539"/>
        <end position="553"/>
    </location>
</feature>
<feature type="domain" description="Subtilisin-like protease fibronectin type-III" evidence="12">
    <location>
        <begin position="668"/>
        <end position="750"/>
    </location>
</feature>
<dbReference type="PROSITE" id="PS00137">
    <property type="entry name" value="SUBTILASE_HIS"/>
    <property type="match status" value="1"/>
</dbReference>
<dbReference type="KEGG" id="fes:HER31_00130"/>
<dbReference type="Gene3D" id="2.60.40.3440">
    <property type="match status" value="1"/>
</dbReference>
<evidence type="ECO:0000259" key="9">
    <source>
        <dbReference type="Pfam" id="PF00082"/>
    </source>
</evidence>
<sequence>MKTKIALAVAVGLTGVAVAGPQQLNIQTTNDSFELLSRTQNHQPETRQAVVSNTDRYIVQLADQPIATYQGGIESFNATASSKGDKLNLQSSAAITYRKHLLSQQQQFRQTLQQRLPGVVVEKNYQTVFNGMSVHAVGVSIAQLAAIPGVTAVYPERMYYTQMDQSLDLIKAASAWAALGDRANAGSGIRVAVIDSGIRPESDLFDDAGFEAPASLPGDDYCGLVDQTFCNNKLIVARWSTPTFPVAEQENMSPLGFDGHGTHVAGTAVGNPTDIEYQGQAVTISGVAPGAYLMSYKALFATASDPTRASGSNAMLLEALEYAVSDGADVINNSWGGGAGADPATSPYQQAFEAAEAAGVVVVSAAGNDGSGAQTIGCPGCIESGITVANTTHGRFFANELAIGSLTGILAIEGAGTAQLEQDLMGPVISAVAVDAVNFEGCNEFAAASFDGSIAMISRGSCTFQAKVDNAAAAGATAVVVYNNRAGQPITMALDETAIPAVMISQKNGEDALAQLDNEMVMATIGATTTRIVDNEFADNTASSSSRGPNGNPNILKPDIAAPGSSILSAMSPDEIGNEGNNYAVLSGTSMASPHVAGAAALMRSMHPEWSAIEIKTALTSSATNMGLTKEDAETQADPFDIGAGRLDLEAATNAVLTFDKASFANASCITDCSFTATVTNRGDSEASWDLSASVEGTDVMVSPAMLALAADESASFTVSLDTTFSNKDGWVFGQVDFSGDSNAHLPIAVFPESSSDANTLSFSSDTNSVAYGETAMVTAVFNNKNFANTVAIRMSTPEDITMVAGSGVITASNASASGQEINEEEGYLSWEGTLDNAVLTATFIGTSGVGSFASADNQIACNSGCDEFSASFDLPEIEYNGEIYSAITISDNGLIIPGSFQDTSGTYANQMLPSDVAPNNVIAPFWTDFDLDDGSEGDTGDGTVHIYGLGSYVVVEWNNVAVWSDTSDNRYTFQAFIGYGDAIGDNWFNYVELGELPSALTVGVENSGGDLGTSVYYNGSGDAPVTDSYVQIANLAGGMVALNAEISSNVLDVAADDMVEATEDTVATFDLVGNDTAVVTIPLTASASHDGQSLESIQLLDVSGPAPTAIAVTMAAANGTVEINDDLTATYTPMADFFGMDNFEYEATDADGMVIGSASVNITVANVNDAPVASVSASATSASFTENTAVSIALEAVDIDGDALTWNVTQTGGPDVNFSVSNNTLTFTAPIVSEPTTLTFAAVANDGTVDSNSVTVMVEVTEKSGSSSGSLGWLSLLLLPLLARRRRA</sequence>
<accession>A0A6H1U9Z5</accession>
<evidence type="ECO:0000259" key="11">
    <source>
        <dbReference type="Pfam" id="PF05922"/>
    </source>
</evidence>
<dbReference type="InterPro" id="IPR045051">
    <property type="entry name" value="SBT"/>
</dbReference>
<gene>
    <name evidence="13" type="ORF">HER31_00130</name>
</gene>
<dbReference type="InterPro" id="IPR017312">
    <property type="entry name" value="Subtilisin_Alteromonadales"/>
</dbReference>
<dbReference type="Gene3D" id="3.50.30.30">
    <property type="match status" value="1"/>
</dbReference>
<feature type="signal peptide" evidence="8">
    <location>
        <begin position="1"/>
        <end position="19"/>
    </location>
</feature>
<name>A0A6H1U9Z5_9GAMM</name>
<evidence type="ECO:0000256" key="6">
    <source>
        <dbReference type="PROSITE-ProRule" id="PRU01240"/>
    </source>
</evidence>
<organism evidence="13 14">
    <name type="scientific">Ferrimonas lipolytica</name>
    <dbReference type="NCBI Taxonomy" id="2724191"/>
    <lineage>
        <taxon>Bacteria</taxon>
        <taxon>Pseudomonadati</taxon>
        <taxon>Pseudomonadota</taxon>
        <taxon>Gammaproteobacteria</taxon>
        <taxon>Alteromonadales</taxon>
        <taxon>Ferrimonadaceae</taxon>
        <taxon>Ferrimonas</taxon>
    </lineage>
</organism>
<keyword evidence="3 6" id="KW-0378">Hydrolase</keyword>
<evidence type="ECO:0000259" key="10">
    <source>
        <dbReference type="Pfam" id="PF02225"/>
    </source>
</evidence>
<feature type="domain" description="Peptidase S8/S53" evidence="9">
    <location>
        <begin position="186"/>
        <end position="629"/>
    </location>
</feature>
<dbReference type="Pfam" id="PF00082">
    <property type="entry name" value="Peptidase_S8"/>
    <property type="match status" value="1"/>
</dbReference>
<keyword evidence="8" id="KW-0732">Signal</keyword>
<evidence type="ECO:0000256" key="5">
    <source>
        <dbReference type="PIRSR" id="PIRSR615500-1"/>
    </source>
</evidence>
<dbReference type="InterPro" id="IPR023828">
    <property type="entry name" value="Peptidase_S8_Ser-AS"/>
</dbReference>
<dbReference type="InterPro" id="IPR036852">
    <property type="entry name" value="Peptidase_S8/S53_dom_sf"/>
</dbReference>
<dbReference type="SUPFAM" id="SSF52025">
    <property type="entry name" value="PA domain"/>
    <property type="match status" value="1"/>
</dbReference>
<dbReference type="Pfam" id="PF02225">
    <property type="entry name" value="PA"/>
    <property type="match status" value="1"/>
</dbReference>
<feature type="chain" id="PRO_5026134815" evidence="8">
    <location>
        <begin position="20"/>
        <end position="1289"/>
    </location>
</feature>
<evidence type="ECO:0000256" key="8">
    <source>
        <dbReference type="SAM" id="SignalP"/>
    </source>
</evidence>
<proteinExistence type="inferred from homology"/>
<protein>
    <submittedName>
        <fullName evidence="13">S8 family serine peptidase</fullName>
    </submittedName>
</protein>
<evidence type="ECO:0000313" key="13">
    <source>
        <dbReference type="EMBL" id="QIZ75449.1"/>
    </source>
</evidence>
<evidence type="ECO:0000259" key="12">
    <source>
        <dbReference type="Pfam" id="PF17766"/>
    </source>
</evidence>
<dbReference type="PIRSF" id="PIRSF037898">
    <property type="entry name" value="Subtilisin_rel_Sputw3181_3341"/>
    <property type="match status" value="1"/>
</dbReference>
<dbReference type="Gene3D" id="2.60.40.3010">
    <property type="match status" value="1"/>
</dbReference>
<feature type="active site" description="Charge relay system" evidence="5 6">
    <location>
        <position position="260"/>
    </location>
</feature>
<feature type="active site" description="Charge relay system" evidence="5 6">
    <location>
        <position position="195"/>
    </location>
</feature>
<dbReference type="PANTHER" id="PTHR10795">
    <property type="entry name" value="PROPROTEIN CONVERTASE SUBTILISIN/KEXIN"/>
    <property type="match status" value="1"/>
</dbReference>
<dbReference type="Gene3D" id="2.60.40.2310">
    <property type="match status" value="1"/>
</dbReference>
<dbReference type="NCBIfam" id="TIGR03501">
    <property type="entry name" value="GlyGly_CTERM"/>
    <property type="match status" value="1"/>
</dbReference>
<dbReference type="PRINTS" id="PR00723">
    <property type="entry name" value="SUBTILISIN"/>
</dbReference>
<dbReference type="InterPro" id="IPR022398">
    <property type="entry name" value="Peptidase_S8_His-AS"/>
</dbReference>
<dbReference type="RefSeq" id="WP_168658711.1">
    <property type="nucleotide sequence ID" value="NZ_CP051180.1"/>
</dbReference>
<dbReference type="PROSITE" id="PS00138">
    <property type="entry name" value="SUBTILASE_SER"/>
    <property type="match status" value="1"/>
</dbReference>
<feature type="active site" description="Charge relay system" evidence="5 6">
    <location>
        <position position="590"/>
    </location>
</feature>
<dbReference type="Pfam" id="PF17766">
    <property type="entry name" value="fn3_6"/>
    <property type="match status" value="1"/>
</dbReference>
<dbReference type="Gene3D" id="3.40.50.200">
    <property type="entry name" value="Peptidase S8/S53 domain"/>
    <property type="match status" value="1"/>
</dbReference>
<dbReference type="EMBL" id="CP051180">
    <property type="protein sequence ID" value="QIZ75449.1"/>
    <property type="molecule type" value="Genomic_DNA"/>
</dbReference>
<keyword evidence="4 6" id="KW-0720">Serine protease</keyword>
<comment type="similarity">
    <text evidence="1 6">Belongs to the peptidase S8 family.</text>
</comment>
<evidence type="ECO:0000256" key="4">
    <source>
        <dbReference type="ARBA" id="ARBA00022825"/>
    </source>
</evidence>
<evidence type="ECO:0000256" key="2">
    <source>
        <dbReference type="ARBA" id="ARBA00022670"/>
    </source>
</evidence>
<dbReference type="Pfam" id="PF05922">
    <property type="entry name" value="Inhibitor_I9"/>
    <property type="match status" value="1"/>
</dbReference>
<dbReference type="SUPFAM" id="SSF52743">
    <property type="entry name" value="Subtilisin-like"/>
    <property type="match status" value="1"/>
</dbReference>
<feature type="region of interest" description="Disordered" evidence="7">
    <location>
        <begin position="539"/>
        <end position="559"/>
    </location>
</feature>
<keyword evidence="14" id="KW-1185">Reference proteome</keyword>
<dbReference type="PROSITE" id="PS51892">
    <property type="entry name" value="SUBTILASE"/>
    <property type="match status" value="1"/>
</dbReference>
<dbReference type="GO" id="GO:0004252">
    <property type="term" value="F:serine-type endopeptidase activity"/>
    <property type="evidence" value="ECO:0007669"/>
    <property type="project" value="UniProtKB-UniRule"/>
</dbReference>
<dbReference type="InterPro" id="IPR000209">
    <property type="entry name" value="Peptidase_S8/S53_dom"/>
</dbReference>
<dbReference type="InterPro" id="IPR020008">
    <property type="entry name" value="GlyGly_CTERM"/>
</dbReference>
<dbReference type="InterPro" id="IPR015500">
    <property type="entry name" value="Peptidase_S8_subtilisin-rel"/>
</dbReference>
<dbReference type="Pfam" id="PF17963">
    <property type="entry name" value="Big_9"/>
    <property type="match status" value="2"/>
</dbReference>
<dbReference type="InterPro" id="IPR003137">
    <property type="entry name" value="PA_domain"/>
</dbReference>
<dbReference type="Proteomes" id="UP000501602">
    <property type="component" value="Chromosome"/>
</dbReference>
<keyword evidence="2 6" id="KW-0645">Protease</keyword>
<dbReference type="InterPro" id="IPR041469">
    <property type="entry name" value="Subtilisin-like_FN3"/>
</dbReference>
<feature type="domain" description="Inhibitor I9" evidence="11">
    <location>
        <begin position="56"/>
        <end position="161"/>
    </location>
</feature>
<dbReference type="GO" id="GO:0006508">
    <property type="term" value="P:proteolysis"/>
    <property type="evidence" value="ECO:0007669"/>
    <property type="project" value="UniProtKB-KW"/>
</dbReference>
<evidence type="ECO:0000256" key="1">
    <source>
        <dbReference type="ARBA" id="ARBA00011073"/>
    </source>
</evidence>
<dbReference type="InterPro" id="IPR010259">
    <property type="entry name" value="S8pro/Inhibitor_I9"/>
</dbReference>